<dbReference type="PANTHER" id="PTHR33085:SF62">
    <property type="entry name" value="OS03G0632600 PROTEIN"/>
    <property type="match status" value="1"/>
</dbReference>
<comment type="caution">
    <text evidence="2">The sequence shown here is derived from an EMBL/GenBank/DDBJ whole genome shotgun (WGS) entry which is preliminary data.</text>
</comment>
<feature type="compositionally biased region" description="Basic residues" evidence="1">
    <location>
        <begin position="1"/>
        <end position="16"/>
    </location>
</feature>
<dbReference type="InterPro" id="IPR012871">
    <property type="entry name" value="DUF1668_ORYSA"/>
</dbReference>
<sequence>MAKRRALERRGVRAAKRQQALERGGGRAAKQHLYLIFDDWRRGYSIRKVDLSSDGFASGEGEPPAGWQMAARASGGWEMVCTGNERLPPAIFRVEAQRGLPTYFAAAFDSKILAMAPPMAPAAEDALPSVLERHFPVFDVRTRGCLFVPRMETTGADPIYIPAGGKLFAVADGTFDKLDPVNPPPVTAREMPAYGEEARDWSWLELPDPTFKRRRVTSYAVHPDDHTIFVSTKKGDAAATVTVDTADPGEWKKHGNIGHLCACDTVPADHDAGGDSQCPAWKVSKEKLLCDEPTERHVGATLLYTGSRSEFCLVQCVSIVDDRADEWSDGDLEDQYDDSGYSDLEEEDLLDHCICCVEDDGAADECKEDEQDVTSRTRRYMLRLTTFTLKYDKNGDLTTGGSCRVLYYRVPKRSTVALLSNPVAFWM</sequence>
<dbReference type="Proteomes" id="UP000636709">
    <property type="component" value="Unassembled WGS sequence"/>
</dbReference>
<proteinExistence type="predicted"/>
<dbReference type="Pfam" id="PF07893">
    <property type="entry name" value="DUF1668"/>
    <property type="match status" value="2"/>
</dbReference>
<evidence type="ECO:0000313" key="2">
    <source>
        <dbReference type="EMBL" id="KAF8660637.1"/>
    </source>
</evidence>
<name>A0A835AB40_9POAL</name>
<evidence type="ECO:0000313" key="3">
    <source>
        <dbReference type="Proteomes" id="UP000636709"/>
    </source>
</evidence>
<accession>A0A835AB40</accession>
<organism evidence="2 3">
    <name type="scientific">Digitaria exilis</name>
    <dbReference type="NCBI Taxonomy" id="1010633"/>
    <lineage>
        <taxon>Eukaryota</taxon>
        <taxon>Viridiplantae</taxon>
        <taxon>Streptophyta</taxon>
        <taxon>Embryophyta</taxon>
        <taxon>Tracheophyta</taxon>
        <taxon>Spermatophyta</taxon>
        <taxon>Magnoliopsida</taxon>
        <taxon>Liliopsida</taxon>
        <taxon>Poales</taxon>
        <taxon>Poaceae</taxon>
        <taxon>PACMAD clade</taxon>
        <taxon>Panicoideae</taxon>
        <taxon>Panicodae</taxon>
        <taxon>Paniceae</taxon>
        <taxon>Anthephorinae</taxon>
        <taxon>Digitaria</taxon>
    </lineage>
</organism>
<keyword evidence="3" id="KW-1185">Reference proteome</keyword>
<dbReference type="AlphaFoldDB" id="A0A835AB40"/>
<feature type="region of interest" description="Disordered" evidence="1">
    <location>
        <begin position="1"/>
        <end position="23"/>
    </location>
</feature>
<protein>
    <submittedName>
        <fullName evidence="2">Uncharacterized protein</fullName>
    </submittedName>
</protein>
<gene>
    <name evidence="2" type="ORF">HU200_057544</name>
</gene>
<dbReference type="PANTHER" id="PTHR33085">
    <property type="entry name" value="OS12G0113100 PROTEIN-RELATED"/>
    <property type="match status" value="1"/>
</dbReference>
<dbReference type="EMBL" id="JACEFO010002436">
    <property type="protein sequence ID" value="KAF8660637.1"/>
    <property type="molecule type" value="Genomic_DNA"/>
</dbReference>
<reference evidence="2" key="1">
    <citation type="submission" date="2020-07" db="EMBL/GenBank/DDBJ databases">
        <title>Genome sequence and genetic diversity analysis of an under-domesticated orphan crop, white fonio (Digitaria exilis).</title>
        <authorList>
            <person name="Bennetzen J.L."/>
            <person name="Chen S."/>
            <person name="Ma X."/>
            <person name="Wang X."/>
            <person name="Yssel A.E.J."/>
            <person name="Chaluvadi S.R."/>
            <person name="Johnson M."/>
            <person name="Gangashetty P."/>
            <person name="Hamidou F."/>
            <person name="Sanogo M.D."/>
            <person name="Zwaenepoel A."/>
            <person name="Wallace J."/>
            <person name="Van De Peer Y."/>
            <person name="Van Deynze A."/>
        </authorList>
    </citation>
    <scope>NUCLEOTIDE SEQUENCE</scope>
    <source>
        <tissue evidence="2">Leaves</tissue>
    </source>
</reference>
<evidence type="ECO:0000256" key="1">
    <source>
        <dbReference type="SAM" id="MobiDB-lite"/>
    </source>
</evidence>
<dbReference type="OrthoDB" id="635005at2759"/>